<keyword evidence="7 12" id="KW-0653">Protein transport</keyword>
<dbReference type="NCBIfam" id="TIGR00231">
    <property type="entry name" value="small_GTP"/>
    <property type="match status" value="1"/>
</dbReference>
<dbReference type="Proteomes" id="UP001497512">
    <property type="component" value="Chromosome 3"/>
</dbReference>
<evidence type="ECO:0000256" key="6">
    <source>
        <dbReference type="ARBA" id="ARBA00022892"/>
    </source>
</evidence>
<dbReference type="InterPro" id="IPR024156">
    <property type="entry name" value="Small_GTPase_ARF"/>
</dbReference>
<evidence type="ECO:0000256" key="3">
    <source>
        <dbReference type="ARBA" id="ARBA00022448"/>
    </source>
</evidence>
<dbReference type="InterPro" id="IPR045872">
    <property type="entry name" value="Arf1-5-like"/>
</dbReference>
<dbReference type="SMART" id="SM00177">
    <property type="entry name" value="ARF"/>
    <property type="match status" value="1"/>
</dbReference>
<evidence type="ECO:0000256" key="12">
    <source>
        <dbReference type="RuleBase" id="RU369003"/>
    </source>
</evidence>
<keyword evidence="8 12" id="KW-0333">Golgi apparatus</keyword>
<dbReference type="PROSITE" id="PS51417">
    <property type="entry name" value="ARF"/>
    <property type="match status" value="1"/>
</dbReference>
<comment type="similarity">
    <text evidence="2 11">Belongs to the small GTPase superfamily. Arf family.</text>
</comment>
<keyword evidence="10 12" id="KW-0449">Lipoprotein</keyword>
<accession>A0ABP0UHK0</accession>
<dbReference type="InterPro" id="IPR027417">
    <property type="entry name" value="P-loop_NTPase"/>
</dbReference>
<keyword evidence="9 11" id="KW-0342">GTP-binding</keyword>
<reference evidence="13" key="1">
    <citation type="submission" date="2024-02" db="EMBL/GenBank/DDBJ databases">
        <authorList>
            <consortium name="ELIXIR-Norway"/>
            <consortium name="Elixir Norway"/>
        </authorList>
    </citation>
    <scope>NUCLEOTIDE SEQUENCE</scope>
</reference>
<dbReference type="InterPro" id="IPR005225">
    <property type="entry name" value="Small_GTP-bd"/>
</dbReference>
<dbReference type="PRINTS" id="PR00328">
    <property type="entry name" value="SAR1GTPBP"/>
</dbReference>
<evidence type="ECO:0000256" key="7">
    <source>
        <dbReference type="ARBA" id="ARBA00022927"/>
    </source>
</evidence>
<evidence type="ECO:0000313" key="14">
    <source>
        <dbReference type="Proteomes" id="UP001497512"/>
    </source>
</evidence>
<evidence type="ECO:0000256" key="9">
    <source>
        <dbReference type="ARBA" id="ARBA00023134"/>
    </source>
</evidence>
<dbReference type="SMART" id="SM00178">
    <property type="entry name" value="SAR"/>
    <property type="match status" value="1"/>
</dbReference>
<dbReference type="Gene3D" id="3.40.50.300">
    <property type="entry name" value="P-loop containing nucleotide triphosphate hydrolases"/>
    <property type="match status" value="1"/>
</dbReference>
<organism evidence="13 14">
    <name type="scientific">Sphagnum troendelagicum</name>
    <dbReference type="NCBI Taxonomy" id="128251"/>
    <lineage>
        <taxon>Eukaryota</taxon>
        <taxon>Viridiplantae</taxon>
        <taxon>Streptophyta</taxon>
        <taxon>Embryophyta</taxon>
        <taxon>Bryophyta</taxon>
        <taxon>Sphagnophytina</taxon>
        <taxon>Sphagnopsida</taxon>
        <taxon>Sphagnales</taxon>
        <taxon>Sphagnaceae</taxon>
        <taxon>Sphagnum</taxon>
    </lineage>
</organism>
<dbReference type="EMBL" id="OZ019895">
    <property type="protein sequence ID" value="CAK9219483.1"/>
    <property type="molecule type" value="Genomic_DNA"/>
</dbReference>
<evidence type="ECO:0000313" key="13">
    <source>
        <dbReference type="EMBL" id="CAK9219483.1"/>
    </source>
</evidence>
<evidence type="ECO:0000256" key="1">
    <source>
        <dbReference type="ARBA" id="ARBA00004555"/>
    </source>
</evidence>
<gene>
    <name evidence="13" type="ORF">CSSPTR1EN2_LOCUS14552</name>
</gene>
<evidence type="ECO:0000256" key="5">
    <source>
        <dbReference type="ARBA" id="ARBA00022741"/>
    </source>
</evidence>
<keyword evidence="4 12" id="KW-0519">Myristate</keyword>
<evidence type="ECO:0000256" key="10">
    <source>
        <dbReference type="ARBA" id="ARBA00023288"/>
    </source>
</evidence>
<dbReference type="Pfam" id="PF00025">
    <property type="entry name" value="Arf"/>
    <property type="match status" value="1"/>
</dbReference>
<keyword evidence="14" id="KW-1185">Reference proteome</keyword>
<dbReference type="SUPFAM" id="SSF52540">
    <property type="entry name" value="P-loop containing nucleoside triphosphate hydrolases"/>
    <property type="match status" value="1"/>
</dbReference>
<comment type="subcellular location">
    <subcellularLocation>
        <location evidence="1 12">Golgi apparatus</location>
    </subcellularLocation>
</comment>
<keyword evidence="6 12" id="KW-0931">ER-Golgi transport</keyword>
<evidence type="ECO:0000256" key="2">
    <source>
        <dbReference type="ARBA" id="ARBA00010290"/>
    </source>
</evidence>
<keyword evidence="3 12" id="KW-0813">Transport</keyword>
<dbReference type="InterPro" id="IPR006689">
    <property type="entry name" value="Small_GTPase_ARF/SAR"/>
</dbReference>
<proteinExistence type="inferred from homology"/>
<name>A0ABP0UHK0_9BRYO</name>
<keyword evidence="5 11" id="KW-0547">Nucleotide-binding</keyword>
<protein>
    <recommendedName>
        <fullName evidence="12">ADP-ribosylation factor</fullName>
    </recommendedName>
</protein>
<dbReference type="CDD" id="cd04150">
    <property type="entry name" value="Arf1_5_like"/>
    <property type="match status" value="1"/>
</dbReference>
<comment type="function">
    <text evidence="12">GTP-binding protein involved in protein trafficking; modulates vesicle budding and uncoating within the Golgi apparatus.</text>
</comment>
<evidence type="ECO:0000256" key="8">
    <source>
        <dbReference type="ARBA" id="ARBA00023034"/>
    </source>
</evidence>
<evidence type="ECO:0000256" key="4">
    <source>
        <dbReference type="ARBA" id="ARBA00022707"/>
    </source>
</evidence>
<dbReference type="PANTHER" id="PTHR11711">
    <property type="entry name" value="ADP RIBOSYLATION FACTOR-RELATED"/>
    <property type="match status" value="1"/>
</dbReference>
<evidence type="ECO:0000256" key="11">
    <source>
        <dbReference type="RuleBase" id="RU003925"/>
    </source>
</evidence>
<sequence length="194" mass="21712">MGQAFRKFFDSIFGNREMRVVMLGLDAAGKTTILYKLHIGEVLSTVPTIGFNVEKVQYKNVEFTVWDVGGQEKLRPLWRHYFNNTDGLIYVVDSCDRERIDKARDEFQAIVGDPLMRNSAILVFANKQDQKGAMGTAEVCESLGLSTLRNRRWHIQGTCAPKGDGLYEGLDWLATTLKQMQAAGISTSVRSTAA</sequence>